<evidence type="ECO:0000313" key="2">
    <source>
        <dbReference type="Proteomes" id="UP000025227"/>
    </source>
</evidence>
<dbReference type="InterPro" id="IPR005312">
    <property type="entry name" value="DUF1759"/>
</dbReference>
<dbReference type="OrthoDB" id="5876162at2759"/>
<dbReference type="OMA" id="RTHEHNT"/>
<feature type="compositionally biased region" description="Low complexity" evidence="1">
    <location>
        <begin position="511"/>
        <end position="521"/>
    </location>
</feature>
<feature type="compositionally biased region" description="Basic and acidic residues" evidence="1">
    <location>
        <begin position="522"/>
        <end position="531"/>
    </location>
</feature>
<dbReference type="WBParaSite" id="HCON_00154490-00001">
    <property type="protein sequence ID" value="HCON_00154490-00001"/>
    <property type="gene ID" value="HCON_00154490"/>
</dbReference>
<dbReference type="Pfam" id="PF03564">
    <property type="entry name" value="DUF1759"/>
    <property type="match status" value="1"/>
</dbReference>
<dbReference type="PANTHER" id="PTHR47331:SF1">
    <property type="entry name" value="GAG-LIKE PROTEIN"/>
    <property type="match status" value="1"/>
</dbReference>
<dbReference type="Proteomes" id="UP000025227">
    <property type="component" value="Unplaced"/>
</dbReference>
<feature type="region of interest" description="Disordered" evidence="1">
    <location>
        <begin position="471"/>
        <end position="599"/>
    </location>
</feature>
<feature type="compositionally biased region" description="Polar residues" evidence="1">
    <location>
        <begin position="545"/>
        <end position="555"/>
    </location>
</feature>
<proteinExistence type="predicted"/>
<sequence length="599" mass="67850">MSSISASKQNLTKAVTAWENVKGKIPPSALEPIAAQVHTTRSALESQYAIVDSHAAKVRSALRTLIERRQVFQELVSNAADQDLAGEEHHAFIQNSRIDEVISAAQALLLRLDTRLDELKALIHDGHTPVPSGVTQDVRSQGDQRELIASTSSASTQTKSHVLPHCLHDAPSLFPYAISPLNPSFNGSASAHSAVRLDGLTLEPFSGDITQFHRFWRTFELAVHNDSNISPVYKFLYLQGLLRDEAKIVLQDLDPDECNYGELVNALKRRYDRPHKARATLHRRLQQLPAARNTGSDLRNTWFRLSGILHGLRRYEDFRSILPIIDLVKGKFPAEIQQKLHDLEFQSQQEFDLDQIMKQLDNIIASKEKYEDSTTLRDNYVVYSSCHQPSSSRSPSVSRRSRSPPRCCFCESEHHRSTRCTLQAPVAIRRALVRASNLCWRCLRAGHRSSSCSYPPCRTCRRDHHDLLCDQRSQSHRSPSDSRRSSSSYHRPRSPRRYSSRSPSRDRGRSDSLSGSDTSRLYLRERHESTSYHHSPRSSRSHSPQCVTAVSPTRDSPSHRRQNVSLHSIETKPAATTPAKRRKRKPKSAKTTRKITRAK</sequence>
<protein>
    <submittedName>
        <fullName evidence="3">Integrase catalytic domain-containing protein</fullName>
    </submittedName>
</protein>
<dbReference type="AlphaFoldDB" id="A0A7I5ECZ6"/>
<organism evidence="2 3">
    <name type="scientific">Haemonchus contortus</name>
    <name type="common">Barber pole worm</name>
    <dbReference type="NCBI Taxonomy" id="6289"/>
    <lineage>
        <taxon>Eukaryota</taxon>
        <taxon>Metazoa</taxon>
        <taxon>Ecdysozoa</taxon>
        <taxon>Nematoda</taxon>
        <taxon>Chromadorea</taxon>
        <taxon>Rhabditida</taxon>
        <taxon>Rhabditina</taxon>
        <taxon>Rhabditomorpha</taxon>
        <taxon>Strongyloidea</taxon>
        <taxon>Trichostrongylidae</taxon>
        <taxon>Haemonchus</taxon>
    </lineage>
</organism>
<feature type="compositionally biased region" description="Basic residues" evidence="1">
    <location>
        <begin position="490"/>
        <end position="499"/>
    </location>
</feature>
<name>A0A7I5ECZ6_HAECO</name>
<evidence type="ECO:0000256" key="1">
    <source>
        <dbReference type="SAM" id="MobiDB-lite"/>
    </source>
</evidence>
<dbReference type="PANTHER" id="PTHR47331">
    <property type="entry name" value="PHD-TYPE DOMAIN-CONTAINING PROTEIN"/>
    <property type="match status" value="1"/>
</dbReference>
<evidence type="ECO:0000313" key="3">
    <source>
        <dbReference type="WBParaSite" id="HCON_00154490-00001"/>
    </source>
</evidence>
<accession>A0A7I5ECZ6</accession>
<keyword evidence="2" id="KW-1185">Reference proteome</keyword>
<reference evidence="3" key="1">
    <citation type="submission" date="2020-12" db="UniProtKB">
        <authorList>
            <consortium name="WormBaseParasite"/>
        </authorList>
    </citation>
    <scope>IDENTIFICATION</scope>
    <source>
        <strain evidence="3">MHco3</strain>
    </source>
</reference>
<feature type="compositionally biased region" description="Basic residues" evidence="1">
    <location>
        <begin position="579"/>
        <end position="599"/>
    </location>
</feature>